<reference evidence="1" key="2">
    <citation type="submission" date="2015-06" db="UniProtKB">
        <authorList>
            <consortium name="EnsemblPlants"/>
        </authorList>
    </citation>
    <scope>IDENTIFICATION</scope>
    <source>
        <strain evidence="1">cv. Heinz 1706</strain>
    </source>
</reference>
<dbReference type="AlphaFoldDB" id="K4BHF2"/>
<evidence type="ECO:0000313" key="1">
    <source>
        <dbReference type="EnsemblPlants" id="Solyc03g065180.1.1"/>
    </source>
</evidence>
<dbReference type="Gene3D" id="1.10.510.10">
    <property type="entry name" value="Transferase(Phosphotransferase) domain 1"/>
    <property type="match status" value="1"/>
</dbReference>
<sequence length="53" mass="6009">MDSSLIVEISGENLTTYGYGRPEFESGIYTSRSDVYCFCVVMLELLKGRLSYD</sequence>
<accession>K4BHF2</accession>
<dbReference type="PaxDb" id="4081-Solyc03g065180.1.1"/>
<dbReference type="InParanoid" id="K4BHF2"/>
<dbReference type="Proteomes" id="UP000004994">
    <property type="component" value="Chromosome 3"/>
</dbReference>
<organism evidence="1">
    <name type="scientific">Solanum lycopersicum</name>
    <name type="common">Tomato</name>
    <name type="synonym">Lycopersicon esculentum</name>
    <dbReference type="NCBI Taxonomy" id="4081"/>
    <lineage>
        <taxon>Eukaryota</taxon>
        <taxon>Viridiplantae</taxon>
        <taxon>Streptophyta</taxon>
        <taxon>Embryophyta</taxon>
        <taxon>Tracheophyta</taxon>
        <taxon>Spermatophyta</taxon>
        <taxon>Magnoliopsida</taxon>
        <taxon>eudicotyledons</taxon>
        <taxon>Gunneridae</taxon>
        <taxon>Pentapetalae</taxon>
        <taxon>asterids</taxon>
        <taxon>lamiids</taxon>
        <taxon>Solanales</taxon>
        <taxon>Solanaceae</taxon>
        <taxon>Solanoideae</taxon>
        <taxon>Solaneae</taxon>
        <taxon>Solanum</taxon>
        <taxon>Solanum subgen. Lycopersicon</taxon>
    </lineage>
</organism>
<dbReference type="HOGENOM" id="CLU_3072375_0_0_1"/>
<reference evidence="1" key="1">
    <citation type="journal article" date="2012" name="Nature">
        <title>The tomato genome sequence provides insights into fleshy fruit evolution.</title>
        <authorList>
            <consortium name="Tomato Genome Consortium"/>
        </authorList>
    </citation>
    <scope>NUCLEOTIDE SEQUENCE [LARGE SCALE GENOMIC DNA]</scope>
    <source>
        <strain evidence="1">cv. Heinz 1706</strain>
    </source>
</reference>
<dbReference type="SUPFAM" id="SSF56112">
    <property type="entry name" value="Protein kinase-like (PK-like)"/>
    <property type="match status" value="1"/>
</dbReference>
<dbReference type="STRING" id="4081.K4BHF2"/>
<evidence type="ECO:0000313" key="2">
    <source>
        <dbReference type="Proteomes" id="UP000004994"/>
    </source>
</evidence>
<evidence type="ECO:0008006" key="3">
    <source>
        <dbReference type="Google" id="ProtNLM"/>
    </source>
</evidence>
<dbReference type="Gramene" id="Solyc03g065180.1.1">
    <property type="protein sequence ID" value="Solyc03g065180.1.1"/>
    <property type="gene ID" value="Solyc03g065180.1"/>
</dbReference>
<dbReference type="EnsemblPlants" id="Solyc03g065180.1.1">
    <property type="protein sequence ID" value="Solyc03g065180.1.1"/>
    <property type="gene ID" value="Solyc03g065180.1"/>
</dbReference>
<dbReference type="PhylomeDB" id="K4BHF2"/>
<name>K4BHF2_SOLLC</name>
<dbReference type="InterPro" id="IPR011009">
    <property type="entry name" value="Kinase-like_dom_sf"/>
</dbReference>
<proteinExistence type="predicted"/>
<protein>
    <recommendedName>
        <fullName evidence="3">Protein kinase domain-containing protein</fullName>
    </recommendedName>
</protein>
<keyword evidence="2" id="KW-1185">Reference proteome</keyword>